<name>A0A0D2FI90_9EURO</name>
<proteinExistence type="inferred from homology"/>
<evidence type="ECO:0000256" key="1">
    <source>
        <dbReference type="ARBA" id="ARBA00023604"/>
    </source>
</evidence>
<comment type="similarity">
    <text evidence="1">Belongs to the asaB hydroxylase/desaturase family.</text>
</comment>
<dbReference type="PANTHER" id="PTHR34598">
    <property type="entry name" value="BLL6449 PROTEIN"/>
    <property type="match status" value="1"/>
</dbReference>
<protein>
    <submittedName>
        <fullName evidence="2">Uncharacterized protein</fullName>
    </submittedName>
</protein>
<reference evidence="2 3" key="1">
    <citation type="submission" date="2015-01" db="EMBL/GenBank/DDBJ databases">
        <title>The Genome Sequence of Capronia semiimmersa CBS27337.</title>
        <authorList>
            <consortium name="The Broad Institute Genomics Platform"/>
            <person name="Cuomo C."/>
            <person name="de Hoog S."/>
            <person name="Gorbushina A."/>
            <person name="Stielow B."/>
            <person name="Teixiera M."/>
            <person name="Abouelleil A."/>
            <person name="Chapman S.B."/>
            <person name="Priest M."/>
            <person name="Young S.K."/>
            <person name="Wortman J."/>
            <person name="Nusbaum C."/>
            <person name="Birren B."/>
        </authorList>
    </citation>
    <scope>NUCLEOTIDE SEQUENCE [LARGE SCALE GENOMIC DNA]</scope>
    <source>
        <strain evidence="2 3">CBS 27337</strain>
    </source>
</reference>
<dbReference type="STRING" id="5601.A0A0D2FI90"/>
<dbReference type="AlphaFoldDB" id="A0A0D2FI90"/>
<evidence type="ECO:0000313" key="3">
    <source>
        <dbReference type="Proteomes" id="UP000054266"/>
    </source>
</evidence>
<organism evidence="2 3">
    <name type="scientific">Phialophora macrospora</name>
    <dbReference type="NCBI Taxonomy" id="1851006"/>
    <lineage>
        <taxon>Eukaryota</taxon>
        <taxon>Fungi</taxon>
        <taxon>Dikarya</taxon>
        <taxon>Ascomycota</taxon>
        <taxon>Pezizomycotina</taxon>
        <taxon>Eurotiomycetes</taxon>
        <taxon>Chaetothyriomycetidae</taxon>
        <taxon>Chaetothyriales</taxon>
        <taxon>Herpotrichiellaceae</taxon>
        <taxon>Phialophora</taxon>
    </lineage>
</organism>
<evidence type="ECO:0000313" key="2">
    <source>
        <dbReference type="EMBL" id="KIW67783.1"/>
    </source>
</evidence>
<dbReference type="InterPro" id="IPR044053">
    <property type="entry name" value="AsaB-like"/>
</dbReference>
<dbReference type="HOGENOM" id="CLU_042688_4_1_1"/>
<accession>A0A0D2FI90</accession>
<gene>
    <name evidence="2" type="ORF">PV04_07012</name>
</gene>
<dbReference type="GO" id="GO:0016491">
    <property type="term" value="F:oxidoreductase activity"/>
    <property type="evidence" value="ECO:0007669"/>
    <property type="project" value="InterPro"/>
</dbReference>
<dbReference type="PANTHER" id="PTHR34598:SF3">
    <property type="entry name" value="OXIDOREDUCTASE AN1597"/>
    <property type="match status" value="1"/>
</dbReference>
<keyword evidence="3" id="KW-1185">Reference proteome</keyword>
<dbReference type="Proteomes" id="UP000054266">
    <property type="component" value="Unassembled WGS sequence"/>
</dbReference>
<sequence length="362" mass="39882">MSQQQQQSPPADIPTKAIFRYCEPDLSVPASERSLFAQPKPINLHEETLPLHNYRTAVHLDHGPAGLDKHGFTLVEDRDFCGGDNDDAWWWGDETALRATYIPAVEALVRRVTGCRVAVVNNVAFRRRGASRYDGAEGTKFYHPRGGELDRMIEKLACDVPMVSPSDTARSLEPARGLHVDYTLRGLLDTVRHCRADISAAGADALAALDAGTRPPRVAAYSVWRPLKRVTRDPIAVLNWSGGGAGGGAGAGAPVAEAEHGRSGDKIITRDLRPFDYRAKGYQGDYLLEAYMISKPARAEDHEWFYAPDQEPHEVWVFKFADTESQYDDRVAACCGHGSPVVVGTEGEDPRESIEARVLAFW</sequence>
<dbReference type="EMBL" id="KN846959">
    <property type="protein sequence ID" value="KIW67783.1"/>
    <property type="molecule type" value="Genomic_DNA"/>
</dbReference>